<organism evidence="1 2">
    <name type="scientific">Romanomermis culicivorax</name>
    <name type="common">Nematode worm</name>
    <dbReference type="NCBI Taxonomy" id="13658"/>
    <lineage>
        <taxon>Eukaryota</taxon>
        <taxon>Metazoa</taxon>
        <taxon>Ecdysozoa</taxon>
        <taxon>Nematoda</taxon>
        <taxon>Enoplea</taxon>
        <taxon>Dorylaimia</taxon>
        <taxon>Mermithida</taxon>
        <taxon>Mermithoidea</taxon>
        <taxon>Mermithidae</taxon>
        <taxon>Romanomermis</taxon>
    </lineage>
</organism>
<dbReference type="OMA" id="WWRQLIA"/>
<dbReference type="Gene3D" id="3.40.50.1000">
    <property type="entry name" value="HAD superfamily/HAD-like"/>
    <property type="match status" value="1"/>
</dbReference>
<dbReference type="SFLD" id="SFLDS00003">
    <property type="entry name" value="Haloacid_Dehalogenase"/>
    <property type="match status" value="1"/>
</dbReference>
<sequence>MYRSSSKLDKTFKLITFDAMNTLIHFRESVGAVYSKFGRSQGFSLLETEIVEKSFFKIYKRYSSNFPCFGNGKNLSTRMSHRKWWTDVVKLTFLDAQDSILNSDDYASKNVQIFDADSPQLAKTANFLYNYFETLDPWILDKHAKSILQYLRSKHYILGVVSNYDSRLRKILHQYELSHYFSIVVLSGEIGYEKPHGKIFDFARQSASIADAERCLHVGDHVTKDYLGARQAGWEVFLIRYVNSLADNDDRVDKNHILENLGELKNFL</sequence>
<dbReference type="InterPro" id="IPR006439">
    <property type="entry name" value="HAD-SF_hydro_IA"/>
</dbReference>
<dbReference type="Gene3D" id="1.10.150.720">
    <property type="entry name" value="Haloacid dehalogenase-like hydrolase"/>
    <property type="match status" value="1"/>
</dbReference>
<dbReference type="Proteomes" id="UP000887565">
    <property type="component" value="Unplaced"/>
</dbReference>
<keyword evidence="1" id="KW-1185">Reference proteome</keyword>
<dbReference type="InterPro" id="IPR011949">
    <property type="entry name" value="HAD-SF_hydro_IA_REG-2-like"/>
</dbReference>
<dbReference type="InterPro" id="IPR044924">
    <property type="entry name" value="HAD-SF_hydro_IA_REG-2-like_cap"/>
</dbReference>
<dbReference type="InterPro" id="IPR036412">
    <property type="entry name" value="HAD-like_sf"/>
</dbReference>
<reference evidence="2" key="1">
    <citation type="submission" date="2022-11" db="UniProtKB">
        <authorList>
            <consortium name="WormBaseParasite"/>
        </authorList>
    </citation>
    <scope>IDENTIFICATION</scope>
</reference>
<dbReference type="NCBIfam" id="TIGR01549">
    <property type="entry name" value="HAD-SF-IA-v1"/>
    <property type="match status" value="1"/>
</dbReference>
<dbReference type="InterPro" id="IPR023214">
    <property type="entry name" value="HAD_sf"/>
</dbReference>
<evidence type="ECO:0000313" key="1">
    <source>
        <dbReference type="Proteomes" id="UP000887565"/>
    </source>
</evidence>
<dbReference type="WBParaSite" id="nRc.2.0.1.t31351-RA">
    <property type="protein sequence ID" value="nRc.2.0.1.t31351-RA"/>
    <property type="gene ID" value="nRc.2.0.1.g31351"/>
</dbReference>
<proteinExistence type="predicted"/>
<dbReference type="CDD" id="cd16415">
    <property type="entry name" value="HAD_dREG-2_like"/>
    <property type="match status" value="1"/>
</dbReference>
<evidence type="ECO:0000313" key="2">
    <source>
        <dbReference type="WBParaSite" id="nRc.2.0.1.t31351-RA"/>
    </source>
</evidence>
<protein>
    <submittedName>
        <fullName evidence="2">Haloacid dehalogenase-like hydrolase domain-containing protein 3</fullName>
    </submittedName>
</protein>
<dbReference type="InterPro" id="IPR051828">
    <property type="entry name" value="HAD-like_hydrolase_domain"/>
</dbReference>
<accession>A0A915JY20</accession>
<dbReference type="Pfam" id="PF00702">
    <property type="entry name" value="Hydrolase"/>
    <property type="match status" value="1"/>
</dbReference>
<dbReference type="AlphaFoldDB" id="A0A915JY20"/>
<name>A0A915JY20_ROMCU</name>
<dbReference type="PANTHER" id="PTHR46191:SF2">
    <property type="entry name" value="HALOACID DEHALOGENASE-LIKE HYDROLASE DOMAIN-CONTAINING PROTEIN 3"/>
    <property type="match status" value="1"/>
</dbReference>
<dbReference type="PANTHER" id="PTHR46191">
    <property type="match status" value="1"/>
</dbReference>
<dbReference type="SFLD" id="SFLDG01129">
    <property type="entry name" value="C1.5:_HAD__Beta-PGM__Phosphata"/>
    <property type="match status" value="1"/>
</dbReference>
<dbReference type="SUPFAM" id="SSF56784">
    <property type="entry name" value="HAD-like"/>
    <property type="match status" value="1"/>
</dbReference>
<dbReference type="NCBIfam" id="TIGR02252">
    <property type="entry name" value="DREG-2"/>
    <property type="match status" value="1"/>
</dbReference>
<dbReference type="GO" id="GO:0005634">
    <property type="term" value="C:nucleus"/>
    <property type="evidence" value="ECO:0007669"/>
    <property type="project" value="TreeGrafter"/>
</dbReference>